<keyword evidence="2" id="KW-1185">Reference proteome</keyword>
<evidence type="ECO:0000313" key="1">
    <source>
        <dbReference type="EMBL" id="AUD00403.1"/>
    </source>
</evidence>
<accession>A0A2K8YS11</accession>
<reference evidence="1 2" key="1">
    <citation type="submission" date="2017-11" db="EMBL/GenBank/DDBJ databases">
        <title>Taxonomic description and genome sequences of Spirosoma HA7 sp. nov., isolated from pollen microhabitat of Corylus avellana.</title>
        <authorList>
            <person name="Ambika Manirajan B."/>
            <person name="Suarez C."/>
            <person name="Ratering S."/>
            <person name="Geissler-Plaum R."/>
            <person name="Cardinale M."/>
            <person name="Sylvia S."/>
        </authorList>
    </citation>
    <scope>NUCLEOTIDE SEQUENCE [LARGE SCALE GENOMIC DNA]</scope>
    <source>
        <strain evidence="1 2">HA7</strain>
    </source>
</reference>
<protein>
    <submittedName>
        <fullName evidence="1">Uncharacterized protein</fullName>
    </submittedName>
</protein>
<dbReference type="KEGG" id="spir:CWM47_00350"/>
<dbReference type="AlphaFoldDB" id="A0A2K8YS11"/>
<organism evidence="1 2">
    <name type="scientific">Spirosoma pollinicola</name>
    <dbReference type="NCBI Taxonomy" id="2057025"/>
    <lineage>
        <taxon>Bacteria</taxon>
        <taxon>Pseudomonadati</taxon>
        <taxon>Bacteroidota</taxon>
        <taxon>Cytophagia</taxon>
        <taxon>Cytophagales</taxon>
        <taxon>Cytophagaceae</taxon>
        <taxon>Spirosoma</taxon>
    </lineage>
</organism>
<evidence type="ECO:0000313" key="2">
    <source>
        <dbReference type="Proteomes" id="UP000232883"/>
    </source>
</evidence>
<dbReference type="Proteomes" id="UP000232883">
    <property type="component" value="Chromosome"/>
</dbReference>
<sequence>MKNSLQVFSPFLLFFIGTIACTMDNPIDSTEFTATLLKNATATAFKARLSIAHSMKDRGAGAVEW</sequence>
<proteinExistence type="predicted"/>
<dbReference type="EMBL" id="CP025096">
    <property type="protein sequence ID" value="AUD00403.1"/>
    <property type="molecule type" value="Genomic_DNA"/>
</dbReference>
<dbReference type="PROSITE" id="PS51257">
    <property type="entry name" value="PROKAR_LIPOPROTEIN"/>
    <property type="match status" value="1"/>
</dbReference>
<gene>
    <name evidence="1" type="ORF">CWM47_00350</name>
</gene>
<name>A0A2K8YS11_9BACT</name>